<evidence type="ECO:0000256" key="6">
    <source>
        <dbReference type="ARBA" id="ARBA00022723"/>
    </source>
</evidence>
<dbReference type="EC" id="3.1.1.116" evidence="14"/>
<evidence type="ECO:0000256" key="1">
    <source>
        <dbReference type="ARBA" id="ARBA00001913"/>
    </source>
</evidence>
<dbReference type="Gene3D" id="3.40.50.1820">
    <property type="entry name" value="alpha/beta hydrolase"/>
    <property type="match status" value="1"/>
</dbReference>
<dbReference type="InterPro" id="IPR002921">
    <property type="entry name" value="Fungal_lipase-type"/>
</dbReference>
<dbReference type="Pfam" id="PF01764">
    <property type="entry name" value="Lipase_3"/>
    <property type="match status" value="1"/>
</dbReference>
<evidence type="ECO:0000313" key="18">
    <source>
        <dbReference type="Proteomes" id="UP000054359"/>
    </source>
</evidence>
<dbReference type="GO" id="GO:0019369">
    <property type="term" value="P:arachidonate metabolic process"/>
    <property type="evidence" value="ECO:0007669"/>
    <property type="project" value="TreeGrafter"/>
</dbReference>
<comment type="subcellular location">
    <subcellularLocation>
        <location evidence="2">Cell membrane</location>
        <topology evidence="2">Multi-pass membrane protein</topology>
    </subcellularLocation>
</comment>
<dbReference type="GO" id="GO:0005886">
    <property type="term" value="C:plasma membrane"/>
    <property type="evidence" value="ECO:0007669"/>
    <property type="project" value="UniProtKB-SubCell"/>
</dbReference>
<evidence type="ECO:0000256" key="8">
    <source>
        <dbReference type="ARBA" id="ARBA00022837"/>
    </source>
</evidence>
<evidence type="ECO:0000256" key="10">
    <source>
        <dbReference type="ARBA" id="ARBA00022989"/>
    </source>
</evidence>
<comment type="catalytic activity">
    <reaction evidence="13">
        <text>a 1,2-diacyl-sn-glycerol + H2O = a 2-acylglycerol + a fatty acid + H(+)</text>
        <dbReference type="Rhea" id="RHEA:33275"/>
        <dbReference type="ChEBI" id="CHEBI:15377"/>
        <dbReference type="ChEBI" id="CHEBI:15378"/>
        <dbReference type="ChEBI" id="CHEBI:17389"/>
        <dbReference type="ChEBI" id="CHEBI:17815"/>
        <dbReference type="ChEBI" id="CHEBI:28868"/>
        <dbReference type="EC" id="3.1.1.116"/>
    </reaction>
    <physiologicalReaction direction="left-to-right" evidence="13">
        <dbReference type="Rhea" id="RHEA:33276"/>
    </physiologicalReaction>
</comment>
<dbReference type="OMA" id="IAVIVEW"/>
<evidence type="ECO:0000256" key="2">
    <source>
        <dbReference type="ARBA" id="ARBA00004651"/>
    </source>
</evidence>
<organism evidence="17 18">
    <name type="scientific">Stegodyphus mimosarum</name>
    <name type="common">African social velvet spider</name>
    <dbReference type="NCBI Taxonomy" id="407821"/>
    <lineage>
        <taxon>Eukaryota</taxon>
        <taxon>Metazoa</taxon>
        <taxon>Ecdysozoa</taxon>
        <taxon>Arthropoda</taxon>
        <taxon>Chelicerata</taxon>
        <taxon>Arachnida</taxon>
        <taxon>Araneae</taxon>
        <taxon>Araneomorphae</taxon>
        <taxon>Entelegynae</taxon>
        <taxon>Eresoidea</taxon>
        <taxon>Eresidae</taxon>
        <taxon>Stegodyphus</taxon>
    </lineage>
</organism>
<feature type="domain" description="Fungal lipase-type" evidence="16">
    <location>
        <begin position="359"/>
        <end position="489"/>
    </location>
</feature>
<keyword evidence="10 15" id="KW-1133">Transmembrane helix</keyword>
<evidence type="ECO:0000256" key="9">
    <source>
        <dbReference type="ARBA" id="ARBA00022963"/>
    </source>
</evidence>
<evidence type="ECO:0000256" key="15">
    <source>
        <dbReference type="SAM" id="Phobius"/>
    </source>
</evidence>
<dbReference type="EMBL" id="KK116374">
    <property type="protein sequence ID" value="KFM67601.1"/>
    <property type="molecule type" value="Genomic_DNA"/>
</dbReference>
<proteinExistence type="predicted"/>
<keyword evidence="18" id="KW-1185">Reference proteome</keyword>
<keyword evidence="11" id="KW-0443">Lipid metabolism</keyword>
<dbReference type="GO" id="GO:0046340">
    <property type="term" value="P:diacylglycerol catabolic process"/>
    <property type="evidence" value="ECO:0007669"/>
    <property type="project" value="TreeGrafter"/>
</dbReference>
<keyword evidence="12 15" id="KW-0472">Membrane</keyword>
<protein>
    <recommendedName>
        <fullName evidence="14">sn-1-specific diacylglycerol lipase</fullName>
        <ecNumber evidence="14">3.1.1.116</ecNumber>
    </recommendedName>
</protein>
<dbReference type="PANTHER" id="PTHR45792:SF8">
    <property type="entry name" value="DIACYLGLYCEROL LIPASE-ALPHA"/>
    <property type="match status" value="1"/>
</dbReference>
<evidence type="ECO:0000256" key="14">
    <source>
        <dbReference type="ARBA" id="ARBA00026104"/>
    </source>
</evidence>
<dbReference type="InterPro" id="IPR052214">
    <property type="entry name" value="DAG_Lipase-Related"/>
</dbReference>
<feature type="transmembrane region" description="Helical" evidence="15">
    <location>
        <begin position="55"/>
        <end position="76"/>
    </location>
</feature>
<feature type="transmembrane region" description="Helical" evidence="15">
    <location>
        <begin position="130"/>
        <end position="153"/>
    </location>
</feature>
<dbReference type="OrthoDB" id="438440at2759"/>
<evidence type="ECO:0000256" key="4">
    <source>
        <dbReference type="ARBA" id="ARBA00022553"/>
    </source>
</evidence>
<evidence type="ECO:0000256" key="7">
    <source>
        <dbReference type="ARBA" id="ARBA00022801"/>
    </source>
</evidence>
<dbReference type="CDD" id="cd00519">
    <property type="entry name" value="Lipase_3"/>
    <property type="match status" value="1"/>
</dbReference>
<evidence type="ECO:0000256" key="13">
    <source>
        <dbReference type="ARBA" id="ARBA00024531"/>
    </source>
</evidence>
<feature type="transmembrane region" description="Helical" evidence="15">
    <location>
        <begin position="96"/>
        <end position="118"/>
    </location>
</feature>
<dbReference type="Proteomes" id="UP000054359">
    <property type="component" value="Unassembled WGS sequence"/>
</dbReference>
<dbReference type="GO" id="GO:0046872">
    <property type="term" value="F:metal ion binding"/>
    <property type="evidence" value="ECO:0007669"/>
    <property type="project" value="UniProtKB-KW"/>
</dbReference>
<keyword evidence="5 15" id="KW-0812">Transmembrane</keyword>
<keyword evidence="7" id="KW-0378">Hydrolase</keyword>
<evidence type="ECO:0000256" key="11">
    <source>
        <dbReference type="ARBA" id="ARBA00023098"/>
    </source>
</evidence>
<dbReference type="SUPFAM" id="SSF53474">
    <property type="entry name" value="alpha/beta-Hydrolases"/>
    <property type="match status" value="1"/>
</dbReference>
<accession>A0A087TR62</accession>
<dbReference type="AlphaFoldDB" id="A0A087TR62"/>
<feature type="non-terminal residue" evidence="17">
    <location>
        <position position="621"/>
    </location>
</feature>
<evidence type="ECO:0000256" key="3">
    <source>
        <dbReference type="ARBA" id="ARBA00022475"/>
    </source>
</evidence>
<evidence type="ECO:0000256" key="12">
    <source>
        <dbReference type="ARBA" id="ARBA00023136"/>
    </source>
</evidence>
<evidence type="ECO:0000259" key="16">
    <source>
        <dbReference type="Pfam" id="PF01764"/>
    </source>
</evidence>
<sequence>MPALIFLNRKWLVACDDLVIPCSIEASVRVAWLVAASTIIWLKNDNCLDSMFGNYFMYAAFGDLIGTSFLSIALAITSSRGSVLEKEKRKFVPKLLYLKLLMVLIDCALASYGVWLFVYMESFCTQKELFIKITTICIWIYILIFATCVFICYSSLGSSKYWKSGSDLNANFFQKAERVWKLRLKYFCCCADVPEREDSIFADVSRFLSSFLIDIDLAPTDILAGLITLDLKHAIERRKQNFSGISLHKNELIEHRTTPEWMTPENALYFLRLAKSTYGWLAFFDAFRPWSICTLSSPSKCCMQDSAIVIDNCCQCNAVAVQKITGFSDSDILYASFRNSAEEPAFYIAVDHQTKYIIIAICGSRSLSDLLTVINGEEQDFPLKNSPSNYKCHRGVLSSALFLQKKLNDLNVLNVAVAENPSYNIGITGHSLGGSIAAVLGLILRPQYPKLQCFVFAPLAVLTAGVVPDTLDFVFTVVVGDDIVPRLCANSCKELRMQIIKSLEETKIPKYKIITGVFWQYLKKFFKASAKKVVTEIYENKECEIDEENPSVQTTNQAISSDSHLYAPGRILYFEKGNRWKSRWLTGFDINNIFISRAIFEHHQPHKIQSMLEMYMKRQID</sequence>
<keyword evidence="6" id="KW-0479">Metal-binding</keyword>
<name>A0A087TR62_STEMI</name>
<keyword evidence="4" id="KW-0597">Phosphoprotein</keyword>
<comment type="cofactor">
    <cofactor evidence="1">
        <name>Ca(2+)</name>
        <dbReference type="ChEBI" id="CHEBI:29108"/>
    </cofactor>
</comment>
<dbReference type="PANTHER" id="PTHR45792">
    <property type="entry name" value="DIACYLGLYCEROL LIPASE HOMOLOG-RELATED"/>
    <property type="match status" value="1"/>
</dbReference>
<keyword evidence="8" id="KW-0106">Calcium</keyword>
<keyword evidence="9" id="KW-0442">Lipid degradation</keyword>
<gene>
    <name evidence="17" type="ORF">X975_13726</name>
</gene>
<evidence type="ECO:0000313" key="17">
    <source>
        <dbReference type="EMBL" id="KFM67601.1"/>
    </source>
</evidence>
<reference evidence="17 18" key="1">
    <citation type="submission" date="2013-11" db="EMBL/GenBank/DDBJ databases">
        <title>Genome sequencing of Stegodyphus mimosarum.</title>
        <authorList>
            <person name="Bechsgaard J."/>
        </authorList>
    </citation>
    <scope>NUCLEOTIDE SEQUENCE [LARGE SCALE GENOMIC DNA]</scope>
</reference>
<keyword evidence="3" id="KW-1003">Cell membrane</keyword>
<dbReference type="InterPro" id="IPR029058">
    <property type="entry name" value="AB_hydrolase_fold"/>
</dbReference>
<dbReference type="GO" id="GO:0016298">
    <property type="term" value="F:lipase activity"/>
    <property type="evidence" value="ECO:0007669"/>
    <property type="project" value="TreeGrafter"/>
</dbReference>
<evidence type="ECO:0000256" key="5">
    <source>
        <dbReference type="ARBA" id="ARBA00022692"/>
    </source>
</evidence>